<dbReference type="PANTHER" id="PTHR10622:SF10">
    <property type="entry name" value="HET DOMAIN-CONTAINING PROTEIN"/>
    <property type="match status" value="1"/>
</dbReference>
<dbReference type="InterPro" id="IPR058525">
    <property type="entry name" value="DUF8212"/>
</dbReference>
<evidence type="ECO:0000259" key="3">
    <source>
        <dbReference type="Pfam" id="PF26640"/>
    </source>
</evidence>
<dbReference type="OrthoDB" id="2726860at2759"/>
<evidence type="ECO:0000313" key="4">
    <source>
        <dbReference type="EMBL" id="RPD54186.1"/>
    </source>
</evidence>
<dbReference type="Proteomes" id="UP000313359">
    <property type="component" value="Unassembled WGS sequence"/>
</dbReference>
<evidence type="ECO:0000259" key="2">
    <source>
        <dbReference type="Pfam" id="PF06985"/>
    </source>
</evidence>
<reference evidence="4" key="1">
    <citation type="journal article" date="2018" name="Genome Biol. Evol.">
        <title>Genomics and development of Lentinus tigrinus, a white-rot wood-decaying mushroom with dimorphic fruiting bodies.</title>
        <authorList>
            <person name="Wu B."/>
            <person name="Xu Z."/>
            <person name="Knudson A."/>
            <person name="Carlson A."/>
            <person name="Chen N."/>
            <person name="Kovaka S."/>
            <person name="LaButti K."/>
            <person name="Lipzen A."/>
            <person name="Pennachio C."/>
            <person name="Riley R."/>
            <person name="Schakwitz W."/>
            <person name="Umezawa K."/>
            <person name="Ohm R.A."/>
            <person name="Grigoriev I.V."/>
            <person name="Nagy L.G."/>
            <person name="Gibbons J."/>
            <person name="Hibbett D."/>
        </authorList>
    </citation>
    <scope>NUCLEOTIDE SEQUENCE [LARGE SCALE GENOMIC DNA]</scope>
    <source>
        <strain evidence="4">ALCF2SS1-6</strain>
    </source>
</reference>
<sequence length="633" mass="72371">MWLLSTDRAELHFFADPEDVEDGYATLSHVWDKEEQSFQDVQKIRKKCARNLTAKGRNPRNFVCEKIRRCCELAESHGYKWVWIDTCCIDKTSSAELSEAINSMFRYYALSSICYAYMRDVTPIAFPDGSPQTYYRARNHLGTSIWFGRGWTLQELVAPRFLLFLSESWTTLGTKADFADILEDDTGIPATVLRLEASYTEYSIAQRMSWYGKRETTRAEDEAYCLLGLFGVHIPPLYGEGRNAFRRLQEEIMKQSTDTTLFAWGGTDKWDENSCLFALTPAWFGRRNMLLRDHECGNIVPDGNARGAENKTFSVTPRGIRAYVPIIECRTRTYADLHWLQSVGGYPVLLCLRSTDNATRQDEDGEDTEWKIGSIRGQPGPPAYEVDRPRLLEIQALSYPGIYTIQGEVVRASWQDVFIKHRPSPRHIPGQLPDSRLPFIPAIPMQLPLHAPYRFDPTDIRKFQRQLDGPEVKIYNPAVPGAPVRYRFRAGHKWTSQWITINVGQCLRKEENPVWATLLVTNHGHKEDSVDHDCQFDHISEWPTRDSSDSGKESANRSSDAVTSHQKDFPLASRKFYHGYKLFREEGGLITLSFAPCPINPARTLVLKASLEVVNRNAPTWQAAAIRYMVLSS</sequence>
<feature type="region of interest" description="Disordered" evidence="1">
    <location>
        <begin position="541"/>
        <end position="566"/>
    </location>
</feature>
<gene>
    <name evidence="4" type="ORF">L227DRAFT_369260</name>
</gene>
<dbReference type="Pfam" id="PF06985">
    <property type="entry name" value="HET"/>
    <property type="match status" value="1"/>
</dbReference>
<dbReference type="InterPro" id="IPR010730">
    <property type="entry name" value="HET"/>
</dbReference>
<dbReference type="AlphaFoldDB" id="A0A5C2RVG6"/>
<dbReference type="PANTHER" id="PTHR10622">
    <property type="entry name" value="HET DOMAIN-CONTAINING PROTEIN"/>
    <property type="match status" value="1"/>
</dbReference>
<evidence type="ECO:0000256" key="1">
    <source>
        <dbReference type="SAM" id="MobiDB-lite"/>
    </source>
</evidence>
<keyword evidence="5" id="KW-1185">Reference proteome</keyword>
<name>A0A5C2RVG6_9APHY</name>
<feature type="domain" description="DUF8212" evidence="3">
    <location>
        <begin position="243"/>
        <end position="267"/>
    </location>
</feature>
<feature type="compositionally biased region" description="Basic and acidic residues" evidence="1">
    <location>
        <begin position="541"/>
        <end position="555"/>
    </location>
</feature>
<dbReference type="Pfam" id="PF26640">
    <property type="entry name" value="DUF8212"/>
    <property type="match status" value="1"/>
</dbReference>
<proteinExistence type="predicted"/>
<accession>A0A5C2RVG6</accession>
<organism evidence="4 5">
    <name type="scientific">Lentinus tigrinus ALCF2SS1-6</name>
    <dbReference type="NCBI Taxonomy" id="1328759"/>
    <lineage>
        <taxon>Eukaryota</taxon>
        <taxon>Fungi</taxon>
        <taxon>Dikarya</taxon>
        <taxon>Basidiomycota</taxon>
        <taxon>Agaricomycotina</taxon>
        <taxon>Agaricomycetes</taxon>
        <taxon>Polyporales</taxon>
        <taxon>Polyporaceae</taxon>
        <taxon>Lentinus</taxon>
    </lineage>
</organism>
<evidence type="ECO:0000313" key="5">
    <source>
        <dbReference type="Proteomes" id="UP000313359"/>
    </source>
</evidence>
<dbReference type="EMBL" id="ML122309">
    <property type="protein sequence ID" value="RPD54186.1"/>
    <property type="molecule type" value="Genomic_DNA"/>
</dbReference>
<feature type="domain" description="Heterokaryon incompatibility" evidence="2">
    <location>
        <begin position="24"/>
        <end position="119"/>
    </location>
</feature>
<protein>
    <submittedName>
        <fullName evidence="4">HET-domain-containing protein</fullName>
    </submittedName>
</protein>